<organism evidence="1 2">
    <name type="scientific">Puniceibacterium sediminis</name>
    <dbReference type="NCBI Taxonomy" id="1608407"/>
    <lineage>
        <taxon>Bacteria</taxon>
        <taxon>Pseudomonadati</taxon>
        <taxon>Pseudomonadota</taxon>
        <taxon>Alphaproteobacteria</taxon>
        <taxon>Rhodobacterales</taxon>
        <taxon>Paracoccaceae</taxon>
        <taxon>Puniceibacterium</taxon>
    </lineage>
</organism>
<dbReference type="InterPro" id="IPR029033">
    <property type="entry name" value="His_PPase_superfam"/>
</dbReference>
<proteinExistence type="predicted"/>
<protein>
    <submittedName>
        <fullName evidence="1">Alpha-ribazole phosphatase</fullName>
    </submittedName>
</protein>
<dbReference type="Gene3D" id="3.40.50.1240">
    <property type="entry name" value="Phosphoglycerate mutase-like"/>
    <property type="match status" value="1"/>
</dbReference>
<dbReference type="EMBL" id="FZNN01000011">
    <property type="protein sequence ID" value="SNR58472.1"/>
    <property type="molecule type" value="Genomic_DNA"/>
</dbReference>
<dbReference type="InterPro" id="IPR013078">
    <property type="entry name" value="His_Pase_superF_clade-1"/>
</dbReference>
<dbReference type="SUPFAM" id="SSF53254">
    <property type="entry name" value="Phosphoglycerate mutase-like"/>
    <property type="match status" value="1"/>
</dbReference>
<sequence>MRHTRPDVAEGLCYGRTDLGLAAGSMADCDGVITRLSCPTMVVSSPLERCRVLASRISGAFGVEQTVSQDFAEMDFGHWENRRWDDIGRDALDAWAADFLGYAGHGGESVAQLRDRVARGLDSVPEGALVVTHAGVIKAALVLRGDAAGWDHRPGFGAVVRV</sequence>
<evidence type="ECO:0000313" key="2">
    <source>
        <dbReference type="Proteomes" id="UP000198417"/>
    </source>
</evidence>
<name>A0A238XIE6_9RHOB</name>
<reference evidence="1 2" key="1">
    <citation type="submission" date="2017-06" db="EMBL/GenBank/DDBJ databases">
        <authorList>
            <person name="Kim H.J."/>
            <person name="Triplett B.A."/>
        </authorList>
    </citation>
    <scope>NUCLEOTIDE SEQUENCE [LARGE SCALE GENOMIC DNA]</scope>
    <source>
        <strain evidence="1 2">DSM 29052</strain>
    </source>
</reference>
<gene>
    <name evidence="1" type="ORF">SAMN06265370_111103</name>
</gene>
<dbReference type="Pfam" id="PF00300">
    <property type="entry name" value="His_Phos_1"/>
    <property type="match status" value="1"/>
</dbReference>
<evidence type="ECO:0000313" key="1">
    <source>
        <dbReference type="EMBL" id="SNR58472.1"/>
    </source>
</evidence>
<dbReference type="AlphaFoldDB" id="A0A238XIE6"/>
<keyword evidence="2" id="KW-1185">Reference proteome</keyword>
<accession>A0A238XIE6</accession>
<dbReference type="SMART" id="SM00855">
    <property type="entry name" value="PGAM"/>
    <property type="match status" value="1"/>
</dbReference>
<dbReference type="Proteomes" id="UP000198417">
    <property type="component" value="Unassembled WGS sequence"/>
</dbReference>